<protein>
    <submittedName>
        <fullName evidence="1">Uncharacterized protein</fullName>
    </submittedName>
</protein>
<organism evidence="1 2">
    <name type="scientific">Melastoma candidum</name>
    <dbReference type="NCBI Taxonomy" id="119954"/>
    <lineage>
        <taxon>Eukaryota</taxon>
        <taxon>Viridiplantae</taxon>
        <taxon>Streptophyta</taxon>
        <taxon>Embryophyta</taxon>
        <taxon>Tracheophyta</taxon>
        <taxon>Spermatophyta</taxon>
        <taxon>Magnoliopsida</taxon>
        <taxon>eudicotyledons</taxon>
        <taxon>Gunneridae</taxon>
        <taxon>Pentapetalae</taxon>
        <taxon>rosids</taxon>
        <taxon>malvids</taxon>
        <taxon>Myrtales</taxon>
        <taxon>Melastomataceae</taxon>
        <taxon>Melastomatoideae</taxon>
        <taxon>Melastomateae</taxon>
        <taxon>Melastoma</taxon>
    </lineage>
</organism>
<sequence>MGKKRVMLPAEKVDLSCVKYEQEEIEAPHLTGYSFKLFVKMLEAPLIGPLIISQLKKQNKMVELLRNTVIPEPPMFKPEYPPQDPEPGVVLLNEEGKPEERLDIALNCLPDYNPANSLDAGTESFRYWKVRDYAHAYRSKLVTPTMVAERILTIIDDFNHKKPPAPLLVSCEAEDVRKQAAASTKRFEEGKPLSILDGIFMAIKDDIGCYPYVSKGATTWMNEVHTDNEDAICVSRLRACGVILIGKANMHELGMGTTGNNPNYGTTRNPHAPDRYTGGSSSGPAALVATGICSAALGTDGGGSVRIPSSLCGVVGLKTTYGRTDMRGSLCDAGTVEIIGPIASSVEDAMLVYSVILGSSPADKISLRPSPPCLPNLPSSESLNVLGSLRLGKYSAWFNDVQSSDISDKCEDIINLLSKSHGCEVVEIVIPELHEMRTAHLVSIGSETLASLNPDCEDGKGTRLTYDTRTSMALFRSFTASDYVAAQCLRRRLMYHHMEIFKKVDIIVTPTTGMTAPKIPSSALKFGETNLNVTGYLMRFVIPGNLLGFPAISVPVGYDKQGLPIGLQLIGRPWAEASILHLASAIEELCKDPKKRPAQFFDVLKPN</sequence>
<keyword evidence="2" id="KW-1185">Reference proteome</keyword>
<proteinExistence type="predicted"/>
<dbReference type="Proteomes" id="UP001057402">
    <property type="component" value="Chromosome 4"/>
</dbReference>
<gene>
    <name evidence="1" type="ORF">MLD38_013728</name>
</gene>
<accession>A0ACB9RAH3</accession>
<comment type="caution">
    <text evidence="1">The sequence shown here is derived from an EMBL/GenBank/DDBJ whole genome shotgun (WGS) entry which is preliminary data.</text>
</comment>
<dbReference type="EMBL" id="CM042883">
    <property type="protein sequence ID" value="KAI4375913.1"/>
    <property type="molecule type" value="Genomic_DNA"/>
</dbReference>
<evidence type="ECO:0000313" key="2">
    <source>
        <dbReference type="Proteomes" id="UP001057402"/>
    </source>
</evidence>
<reference evidence="2" key="1">
    <citation type="journal article" date="2023" name="Front. Plant Sci.">
        <title>Chromosomal-level genome assembly of Melastoma candidum provides insights into trichome evolution.</title>
        <authorList>
            <person name="Zhong Y."/>
            <person name="Wu W."/>
            <person name="Sun C."/>
            <person name="Zou P."/>
            <person name="Liu Y."/>
            <person name="Dai S."/>
            <person name="Zhou R."/>
        </authorList>
    </citation>
    <scope>NUCLEOTIDE SEQUENCE [LARGE SCALE GENOMIC DNA]</scope>
</reference>
<evidence type="ECO:0000313" key="1">
    <source>
        <dbReference type="EMBL" id="KAI4375913.1"/>
    </source>
</evidence>
<name>A0ACB9RAH3_9MYRT</name>